<protein>
    <recommendedName>
        <fullName evidence="4">MFS transporter</fullName>
    </recommendedName>
</protein>
<evidence type="ECO:0000313" key="3">
    <source>
        <dbReference type="Proteomes" id="UP001301653"/>
    </source>
</evidence>
<keyword evidence="1" id="KW-0812">Transmembrane</keyword>
<sequence>WLSYLQYPAMLVALYYVASPFFTGLGGLLEALNNALLYAGVGIGMSSLQDPTRTQNEVSRKVWEDPRKGYWMLWLLTVQALLPILLGLAGTALAASTALSQLSLGLVAFGLGMIGLLKTAIEMREHHRRDRRVAAQDTTVLEKAA</sequence>
<feature type="transmembrane region" description="Helical" evidence="1">
    <location>
        <begin position="69"/>
        <end position="95"/>
    </location>
</feature>
<reference evidence="2 3" key="1">
    <citation type="submission" date="2023-12" db="EMBL/GenBank/DDBJ databases">
        <title>Stenotrophomonas guangdongensis sp. nov., isolated from wilted pepper plants (Capsicum annuum).</title>
        <authorList>
            <person name="Qiu M."/>
            <person name="Li Y."/>
            <person name="Liu Q."/>
            <person name="Zhang X."/>
            <person name="Huang Y."/>
            <person name="Guo R."/>
            <person name="Hu M."/>
            <person name="Zhou J."/>
            <person name="Zhou X."/>
        </authorList>
    </citation>
    <scope>NUCLEOTIDE SEQUENCE [LARGE SCALE GENOMIC DNA]</scope>
    <source>
        <strain evidence="2 3">MH1</strain>
    </source>
</reference>
<keyword evidence="1" id="KW-1133">Transmembrane helix</keyword>
<dbReference type="Proteomes" id="UP001301653">
    <property type="component" value="Unassembled WGS sequence"/>
</dbReference>
<keyword evidence="1" id="KW-0472">Membrane</keyword>
<evidence type="ECO:0000256" key="1">
    <source>
        <dbReference type="SAM" id="Phobius"/>
    </source>
</evidence>
<evidence type="ECO:0008006" key="4">
    <source>
        <dbReference type="Google" id="ProtNLM"/>
    </source>
</evidence>
<feature type="non-terminal residue" evidence="2">
    <location>
        <position position="1"/>
    </location>
</feature>
<dbReference type="RefSeq" id="WP_323438328.1">
    <property type="nucleotide sequence ID" value="NZ_JAYFUH010000079.1"/>
</dbReference>
<keyword evidence="3" id="KW-1185">Reference proteome</keyword>
<dbReference type="EMBL" id="JAYFUH010000079">
    <property type="protein sequence ID" value="MEA5667235.1"/>
    <property type="molecule type" value="Genomic_DNA"/>
</dbReference>
<evidence type="ECO:0000313" key="2">
    <source>
        <dbReference type="EMBL" id="MEA5667235.1"/>
    </source>
</evidence>
<gene>
    <name evidence="2" type="ORF">VA603_06770</name>
</gene>
<proteinExistence type="predicted"/>
<organism evidence="2 3">
    <name type="scientific">Stenotrophomonas capsici</name>
    <dbReference type="NCBI Taxonomy" id="3110230"/>
    <lineage>
        <taxon>Bacteria</taxon>
        <taxon>Pseudomonadati</taxon>
        <taxon>Pseudomonadota</taxon>
        <taxon>Gammaproteobacteria</taxon>
        <taxon>Lysobacterales</taxon>
        <taxon>Lysobacteraceae</taxon>
        <taxon>Stenotrophomonas</taxon>
    </lineage>
</organism>
<feature type="transmembrane region" description="Helical" evidence="1">
    <location>
        <begin position="101"/>
        <end position="121"/>
    </location>
</feature>
<comment type="caution">
    <text evidence="2">The sequence shown here is derived from an EMBL/GenBank/DDBJ whole genome shotgun (WGS) entry which is preliminary data.</text>
</comment>
<feature type="transmembrane region" description="Helical" evidence="1">
    <location>
        <begin position="7"/>
        <end position="25"/>
    </location>
</feature>
<name>A0ABU5V3X5_9GAMM</name>
<accession>A0ABU5V3X5</accession>